<dbReference type="SUPFAM" id="SSF57756">
    <property type="entry name" value="Retrovirus zinc finger-like domains"/>
    <property type="match status" value="1"/>
</dbReference>
<feature type="compositionally biased region" description="Polar residues" evidence="2">
    <location>
        <begin position="40"/>
        <end position="49"/>
    </location>
</feature>
<accession>A0AAD8PDS4</accession>
<keyword evidence="1" id="KW-0862">Zinc</keyword>
<dbReference type="GO" id="GO:0008270">
    <property type="term" value="F:zinc ion binding"/>
    <property type="evidence" value="ECO:0007669"/>
    <property type="project" value="UniProtKB-KW"/>
</dbReference>
<name>A0AAD8PDS4_BABGI</name>
<evidence type="ECO:0000256" key="2">
    <source>
        <dbReference type="SAM" id="MobiDB-lite"/>
    </source>
</evidence>
<dbReference type="GO" id="GO:0003676">
    <property type="term" value="F:nucleic acid binding"/>
    <property type="evidence" value="ECO:0007669"/>
    <property type="project" value="InterPro"/>
</dbReference>
<evidence type="ECO:0000313" key="4">
    <source>
        <dbReference type="EMBL" id="KAK1443194.1"/>
    </source>
</evidence>
<dbReference type="PROSITE" id="PS50158">
    <property type="entry name" value="ZF_CCHC"/>
    <property type="match status" value="1"/>
</dbReference>
<reference evidence="4" key="1">
    <citation type="submission" date="2023-08" db="EMBL/GenBank/DDBJ databases">
        <title>Draft sequence of the Babesia gibsoni genome.</title>
        <authorList>
            <person name="Yamagishi J.Y."/>
            <person name="Xuan X.X."/>
        </authorList>
    </citation>
    <scope>NUCLEOTIDE SEQUENCE</scope>
    <source>
        <strain evidence="4">Azabu</strain>
    </source>
</reference>
<dbReference type="InterPro" id="IPR001878">
    <property type="entry name" value="Znf_CCHC"/>
</dbReference>
<sequence length="278" mass="30877">MSCIFAATNPWRHGLQRTVSSSQGVSDQYYGKPSGLPSRYSETQCNKNTQARDEEGATQDGTGGAMDSQPMPHPLELCSVGAMMAALCKQKNLSGAEFVPYSALPSDVEIPTVVMPSVITEIDNTRVEDFYDRLEELLDSMDDSINMGDKLFNYSRRKHVNINKHRSMPLTVVSEKDIMRNRDGLHGDALASALRARSGFSNAPRTFEQSGQGMSAFVKAEDDFESFRKKRATQYHEHLAIKDVARKDPSIMLLSSQALCYKCNRPGHHAKDCSYIPA</sequence>
<dbReference type="InterPro" id="IPR036875">
    <property type="entry name" value="Znf_CCHC_sf"/>
</dbReference>
<feature type="domain" description="CCHC-type" evidence="3">
    <location>
        <begin position="260"/>
        <end position="273"/>
    </location>
</feature>
<evidence type="ECO:0000256" key="1">
    <source>
        <dbReference type="PROSITE-ProRule" id="PRU00047"/>
    </source>
</evidence>
<organism evidence="4 5">
    <name type="scientific">Babesia gibsoni</name>
    <dbReference type="NCBI Taxonomy" id="33632"/>
    <lineage>
        <taxon>Eukaryota</taxon>
        <taxon>Sar</taxon>
        <taxon>Alveolata</taxon>
        <taxon>Apicomplexa</taxon>
        <taxon>Aconoidasida</taxon>
        <taxon>Piroplasmida</taxon>
        <taxon>Babesiidae</taxon>
        <taxon>Babesia</taxon>
    </lineage>
</organism>
<keyword evidence="5" id="KW-1185">Reference proteome</keyword>
<feature type="region of interest" description="Disordered" evidence="2">
    <location>
        <begin position="22"/>
        <end position="71"/>
    </location>
</feature>
<evidence type="ECO:0000313" key="5">
    <source>
        <dbReference type="Proteomes" id="UP001230268"/>
    </source>
</evidence>
<evidence type="ECO:0000259" key="3">
    <source>
        <dbReference type="PROSITE" id="PS50158"/>
    </source>
</evidence>
<proteinExistence type="predicted"/>
<dbReference type="AlphaFoldDB" id="A0AAD8PDS4"/>
<comment type="caution">
    <text evidence="4">The sequence shown here is derived from an EMBL/GenBank/DDBJ whole genome shotgun (WGS) entry which is preliminary data.</text>
</comment>
<dbReference type="EMBL" id="JAVEPI010000002">
    <property type="protein sequence ID" value="KAK1443194.1"/>
    <property type="molecule type" value="Genomic_DNA"/>
</dbReference>
<protein>
    <recommendedName>
        <fullName evidence="3">CCHC-type domain-containing protein</fullName>
    </recommendedName>
</protein>
<keyword evidence="1" id="KW-0863">Zinc-finger</keyword>
<dbReference type="Proteomes" id="UP001230268">
    <property type="component" value="Unassembled WGS sequence"/>
</dbReference>
<gene>
    <name evidence="4" type="ORF">BgAZ_200700</name>
</gene>
<dbReference type="Pfam" id="PF00098">
    <property type="entry name" value="zf-CCHC"/>
    <property type="match status" value="1"/>
</dbReference>
<keyword evidence="1" id="KW-0479">Metal-binding</keyword>